<dbReference type="InterPro" id="IPR011664">
    <property type="entry name" value="Abi_system_AbiD/AbiF-like"/>
</dbReference>
<evidence type="ECO:0000313" key="2">
    <source>
        <dbReference type="Proteomes" id="UP000239477"/>
    </source>
</evidence>
<dbReference type="Proteomes" id="UP000239477">
    <property type="component" value="Chromosome"/>
</dbReference>
<dbReference type="EMBL" id="CP023270">
    <property type="protein sequence ID" value="AVJ30197.1"/>
    <property type="molecule type" value="Genomic_DNA"/>
</dbReference>
<dbReference type="Pfam" id="PF07751">
    <property type="entry name" value="Abi_2"/>
    <property type="match status" value="1"/>
</dbReference>
<protein>
    <submittedName>
        <fullName evidence="1">Abortive phage infection protein</fullName>
    </submittedName>
</protein>
<dbReference type="OrthoDB" id="5363652at2"/>
<evidence type="ECO:0000313" key="1">
    <source>
        <dbReference type="EMBL" id="AVJ30197.1"/>
    </source>
</evidence>
<name>A0A2S0IEK8_9BURK</name>
<proteinExistence type="predicted"/>
<keyword evidence="2" id="KW-1185">Reference proteome</keyword>
<accession>A0A2S0IEK8</accession>
<dbReference type="RefSeq" id="WP_105240823.1">
    <property type="nucleotide sequence ID" value="NZ_CP023270.1"/>
</dbReference>
<gene>
    <name evidence="1" type="ORF">CLM73_25565</name>
</gene>
<organism evidence="1 2">
    <name type="scientific">Achromobacter spanius</name>
    <dbReference type="NCBI Taxonomy" id="217203"/>
    <lineage>
        <taxon>Bacteria</taxon>
        <taxon>Pseudomonadati</taxon>
        <taxon>Pseudomonadota</taxon>
        <taxon>Betaproteobacteria</taxon>
        <taxon>Burkholderiales</taxon>
        <taxon>Alcaligenaceae</taxon>
        <taxon>Achromobacter</taxon>
    </lineage>
</organism>
<dbReference type="AlphaFoldDB" id="A0A2S0IEK8"/>
<reference evidence="1 2" key="1">
    <citation type="submission" date="2017-09" db="EMBL/GenBank/DDBJ databases">
        <title>Genomic, metabolic, and phenotypic characteristics of bacterial isolates from the natural microbiome of the model nematode Caenorhabditis elegans.</title>
        <authorList>
            <person name="Zimmermann J."/>
            <person name="Obeng N."/>
            <person name="Yang W."/>
            <person name="Obeng O."/>
            <person name="Kissoyan K."/>
            <person name="Pees B."/>
            <person name="Dirksen P."/>
            <person name="Hoppner M."/>
            <person name="Franke A."/>
            <person name="Rosenstiel P."/>
            <person name="Leippe M."/>
            <person name="Dierking K."/>
            <person name="Kaleta C."/>
            <person name="Schulenburg H."/>
        </authorList>
    </citation>
    <scope>NUCLEOTIDE SEQUENCE [LARGE SCALE GENOMIC DNA]</scope>
    <source>
        <strain evidence="1 2">MYb73</strain>
    </source>
</reference>
<sequence length="315" mass="36624">MDIGDAGRTQRKLSQVGYYRLSGYWYPCRKPCLDQRGKQVTGHAGRPLRADRFAPGTAFHDVFNLYLFDKRLRLLALDAIERIEVHLRSVIAHEVGFHDPMAYEQDRFIMPRACVDYAHKGKVRNQWREWSERQRTQLNRSREDCIVWHRANSRAIPFWVAVEAWDFGLLSRYFEMLRGKHRQRISNRLGIANSLVLKDWLQQINTLRNRCAHHARVWNQSSSNTLAHLPHPYFNTLTLSDHARGRLFGLIAVIWFLIKQIGPNSQWLDQIAALIDAWPQLPGCDRYAMGFDHGMKTLPREAFAQAGLLLAPQTA</sequence>